<reference evidence="10" key="2">
    <citation type="submission" date="2016-04" db="UniProtKB">
        <authorList>
            <consortium name="EnsemblMetazoa"/>
        </authorList>
    </citation>
    <scope>IDENTIFICATION</scope>
</reference>
<dbReference type="OrthoDB" id="534912at2759"/>
<dbReference type="InterPro" id="IPR029020">
    <property type="entry name" value="Ammonium/urea_transptr"/>
</dbReference>
<evidence type="ECO:0000256" key="1">
    <source>
        <dbReference type="ARBA" id="ARBA00004141"/>
    </source>
</evidence>
<evidence type="ECO:0000256" key="4">
    <source>
        <dbReference type="ARBA" id="ARBA00022692"/>
    </source>
</evidence>
<feature type="transmembrane region" description="Helical" evidence="8">
    <location>
        <begin position="46"/>
        <end position="68"/>
    </location>
</feature>
<dbReference type="PANTHER" id="PTHR11730:SF6">
    <property type="entry name" value="AMMONIUM TRANSPORTER"/>
    <property type="match status" value="1"/>
</dbReference>
<dbReference type="AlphaFoldDB" id="A0A158NK42"/>
<evidence type="ECO:0000256" key="7">
    <source>
        <dbReference type="ARBA" id="ARBA00023177"/>
    </source>
</evidence>
<keyword evidence="7" id="KW-0924">Ammonia transport</keyword>
<feature type="transmembrane region" description="Helical" evidence="8">
    <location>
        <begin position="344"/>
        <end position="364"/>
    </location>
</feature>
<organism evidence="10 11">
    <name type="scientific">Atta cephalotes</name>
    <name type="common">Leafcutter ant</name>
    <dbReference type="NCBI Taxonomy" id="12957"/>
    <lineage>
        <taxon>Eukaryota</taxon>
        <taxon>Metazoa</taxon>
        <taxon>Ecdysozoa</taxon>
        <taxon>Arthropoda</taxon>
        <taxon>Hexapoda</taxon>
        <taxon>Insecta</taxon>
        <taxon>Pterygota</taxon>
        <taxon>Neoptera</taxon>
        <taxon>Endopterygota</taxon>
        <taxon>Hymenoptera</taxon>
        <taxon>Apocrita</taxon>
        <taxon>Aculeata</taxon>
        <taxon>Formicoidea</taxon>
        <taxon>Formicidae</taxon>
        <taxon>Myrmicinae</taxon>
        <taxon>Atta</taxon>
    </lineage>
</organism>
<sequence>MSSVTKDYFYAENYYDYAIQPHTFGNYTVSTTHLHWNSLIRLVLTILLRIGFVLVQIGSVPINVNLILLQNAVDLCCVTVMYFLTGFLVAYNGDIIGLIGAGHWIGDPTIDKNEAIVGWQAVAIASAICTTAVAGRMHIAGYLLVSILLSGLIQPLLIHWAWIGWMAENELGGKMVVFKDQAGAAVIHIIGGLSGLIGCIILGRRMFRLKKNLDGANTILGSARNVFGGLLLIFTGLQGLYTSSHLHDKYRMFTWDSSHTYVNNLLAASSCTLIIVALHFVLDHDIYYHWTLMRCIQGTIAGVVMVSAAPNDYSPQVAIVLGSLGGIVFHFVSTWIFHSILEDYCNVVAVHLICAILGSILAPFCAMRTDEDTVTILLNFSWQLISLAALLALVGTAMLLIFGMLECCGILRNRSECLNHAQGNTTVDKVPSRSFLQRLFFPNSACLYLDSTSNTELHPCIDFRFLKYQERINKLEKEKPIIMNQQDVKIEADVTKIPMPGARVKKVRQVHTLSGNTPSLIENGGGAGESIGKDLSEIGEKRFLGKEIKCTLDPIEEINEEILKEFEIEKNSVQFSIDCNAEDKNPISEYFNISGDRKDLNESNYQLRRTIKFMNLHHEFVKEDLKVVLGPNRLDSSSSDSCDDDTIFADESIKDIAINKDSLTYSANIL</sequence>
<evidence type="ECO:0000256" key="8">
    <source>
        <dbReference type="SAM" id="Phobius"/>
    </source>
</evidence>
<keyword evidence="5 8" id="KW-1133">Transmembrane helix</keyword>
<evidence type="ECO:0000256" key="2">
    <source>
        <dbReference type="ARBA" id="ARBA00005887"/>
    </source>
</evidence>
<gene>
    <name evidence="10" type="primary">105621034</name>
</gene>
<dbReference type="InterPro" id="IPR024041">
    <property type="entry name" value="NH4_transpt_AmtB-like_dom"/>
</dbReference>
<feature type="transmembrane region" description="Helical" evidence="8">
    <location>
        <begin position="117"/>
        <end position="135"/>
    </location>
</feature>
<feature type="transmembrane region" description="Helical" evidence="8">
    <location>
        <begin position="316"/>
        <end position="337"/>
    </location>
</feature>
<evidence type="ECO:0000256" key="6">
    <source>
        <dbReference type="ARBA" id="ARBA00023136"/>
    </source>
</evidence>
<evidence type="ECO:0000313" key="11">
    <source>
        <dbReference type="Proteomes" id="UP000005205"/>
    </source>
</evidence>
<comment type="similarity">
    <text evidence="2">Belongs to the ammonia transporter channel (TC 1.A.11.2) family.</text>
</comment>
<keyword evidence="6 8" id="KW-0472">Membrane</keyword>
<dbReference type="GO" id="GO:0097272">
    <property type="term" value="P:ammonium homeostasis"/>
    <property type="evidence" value="ECO:0007669"/>
    <property type="project" value="TreeGrafter"/>
</dbReference>
<dbReference type="GO" id="GO:0008519">
    <property type="term" value="F:ammonium channel activity"/>
    <property type="evidence" value="ECO:0007669"/>
    <property type="project" value="InterPro"/>
</dbReference>
<evidence type="ECO:0000259" key="9">
    <source>
        <dbReference type="Pfam" id="PF00909"/>
    </source>
</evidence>
<dbReference type="Pfam" id="PF00909">
    <property type="entry name" value="Ammonium_transp"/>
    <property type="match status" value="1"/>
</dbReference>
<dbReference type="eggNOG" id="KOG0682">
    <property type="taxonomic scope" value="Eukaryota"/>
</dbReference>
<feature type="transmembrane region" description="Helical" evidence="8">
    <location>
        <begin position="142"/>
        <end position="162"/>
    </location>
</feature>
<feature type="transmembrane region" description="Helical" evidence="8">
    <location>
        <begin position="80"/>
        <end position="105"/>
    </location>
</feature>
<dbReference type="Proteomes" id="UP000005205">
    <property type="component" value="Unassembled WGS sequence"/>
</dbReference>
<comment type="subcellular location">
    <subcellularLocation>
        <location evidence="1">Membrane</location>
        <topology evidence="1">Multi-pass membrane protein</topology>
    </subcellularLocation>
</comment>
<dbReference type="STRING" id="12957.A0A158NK42"/>
<protein>
    <recommendedName>
        <fullName evidence="9">Ammonium transporter AmtB-like domain-containing protein</fullName>
    </recommendedName>
</protein>
<dbReference type="EMBL" id="ADTU01018584">
    <property type="status" value="NOT_ANNOTATED_CDS"/>
    <property type="molecule type" value="Genomic_DNA"/>
</dbReference>
<reference evidence="11" key="1">
    <citation type="journal article" date="2011" name="PLoS Genet.">
        <title>The genome sequence of the leaf-cutter ant Atta cephalotes reveals insights into its obligate symbiotic lifestyle.</title>
        <authorList>
            <person name="Suen G."/>
            <person name="Teiling C."/>
            <person name="Li L."/>
            <person name="Holt C."/>
            <person name="Abouheif E."/>
            <person name="Bornberg-Bauer E."/>
            <person name="Bouffard P."/>
            <person name="Caldera E.J."/>
            <person name="Cash E."/>
            <person name="Cavanaugh A."/>
            <person name="Denas O."/>
            <person name="Elhaik E."/>
            <person name="Fave M.J."/>
            <person name="Gadau J."/>
            <person name="Gibson J.D."/>
            <person name="Graur D."/>
            <person name="Grubbs K.J."/>
            <person name="Hagen D.E."/>
            <person name="Harkins T.T."/>
            <person name="Helmkampf M."/>
            <person name="Hu H."/>
            <person name="Johnson B.R."/>
            <person name="Kim J."/>
            <person name="Marsh S.E."/>
            <person name="Moeller J.A."/>
            <person name="Munoz-Torres M.C."/>
            <person name="Murphy M.C."/>
            <person name="Naughton M.C."/>
            <person name="Nigam S."/>
            <person name="Overson R."/>
            <person name="Rajakumar R."/>
            <person name="Reese J.T."/>
            <person name="Scott J.J."/>
            <person name="Smith C.R."/>
            <person name="Tao S."/>
            <person name="Tsutsui N.D."/>
            <person name="Viljakainen L."/>
            <person name="Wissler L."/>
            <person name="Yandell M.D."/>
            <person name="Zimmer F."/>
            <person name="Taylor J."/>
            <person name="Slater S.C."/>
            <person name="Clifton S.W."/>
            <person name="Warren W.C."/>
            <person name="Elsik C.G."/>
            <person name="Smith C.D."/>
            <person name="Weinstock G.M."/>
            <person name="Gerardo N.M."/>
            <person name="Currie C.R."/>
        </authorList>
    </citation>
    <scope>NUCLEOTIDE SEQUENCE [LARGE SCALE GENOMIC DNA]</scope>
</reference>
<dbReference type="Gene3D" id="1.10.3430.10">
    <property type="entry name" value="Ammonium transporter AmtB like domains"/>
    <property type="match status" value="1"/>
</dbReference>
<dbReference type="EnsemblMetazoa" id="XM_012202510.1">
    <property type="protein sequence ID" value="XP_012057900.1"/>
    <property type="gene ID" value="LOC105621034"/>
</dbReference>
<evidence type="ECO:0000313" key="10">
    <source>
        <dbReference type="EnsemblMetazoa" id="XP_012057900.1"/>
    </source>
</evidence>
<feature type="transmembrane region" description="Helical" evidence="8">
    <location>
        <begin position="384"/>
        <end position="405"/>
    </location>
</feature>
<name>A0A158NK42_ATTCE</name>
<dbReference type="SUPFAM" id="SSF111352">
    <property type="entry name" value="Ammonium transporter"/>
    <property type="match status" value="1"/>
</dbReference>
<feature type="transmembrane region" description="Helical" evidence="8">
    <location>
        <begin position="291"/>
        <end position="310"/>
    </location>
</feature>
<feature type="transmembrane region" description="Helical" evidence="8">
    <location>
        <begin position="223"/>
        <end position="241"/>
    </location>
</feature>
<accession>A0A158NK42</accession>
<dbReference type="KEGG" id="acep:105621034"/>
<feature type="transmembrane region" description="Helical" evidence="8">
    <location>
        <begin position="261"/>
        <end position="282"/>
    </location>
</feature>
<keyword evidence="3" id="KW-0813">Transport</keyword>
<feature type="transmembrane region" description="Helical" evidence="8">
    <location>
        <begin position="182"/>
        <end position="202"/>
    </location>
</feature>
<keyword evidence="11" id="KW-1185">Reference proteome</keyword>
<dbReference type="OMA" id="LEDYCNV"/>
<dbReference type="GO" id="GO:0005886">
    <property type="term" value="C:plasma membrane"/>
    <property type="evidence" value="ECO:0007669"/>
    <property type="project" value="TreeGrafter"/>
</dbReference>
<proteinExistence type="inferred from homology"/>
<evidence type="ECO:0000256" key="5">
    <source>
        <dbReference type="ARBA" id="ARBA00022989"/>
    </source>
</evidence>
<dbReference type="PANTHER" id="PTHR11730">
    <property type="entry name" value="AMMONIUM TRANSPORTER"/>
    <property type="match status" value="1"/>
</dbReference>
<keyword evidence="4 8" id="KW-0812">Transmembrane</keyword>
<evidence type="ECO:0000256" key="3">
    <source>
        <dbReference type="ARBA" id="ARBA00022448"/>
    </source>
</evidence>
<dbReference type="InParanoid" id="A0A158NK42"/>
<feature type="domain" description="Ammonium transporter AmtB-like" evidence="9">
    <location>
        <begin position="41"/>
        <end position="414"/>
    </location>
</feature>